<dbReference type="Gene3D" id="3.60.160.10">
    <property type="entry name" value="Mitochondrial biogenesis AIM24"/>
    <property type="match status" value="1"/>
</dbReference>
<dbReference type="SUPFAM" id="SSF51219">
    <property type="entry name" value="TRAP-like"/>
    <property type="match status" value="1"/>
</dbReference>
<dbReference type="PANTHER" id="PTHR36959">
    <property type="entry name" value="ALTERED INHERITANCE OF MITOCHONDRIA PROTEIN 24, MITOCHONDRIAL"/>
    <property type="match status" value="1"/>
</dbReference>
<dbReference type="Pfam" id="PF01987">
    <property type="entry name" value="AIM24"/>
    <property type="match status" value="1"/>
</dbReference>
<dbReference type="PANTHER" id="PTHR36959:SF2">
    <property type="entry name" value="ALTERED INHERITANCE OF MITOCHONDRIA PROTEIN 24, MITOCHONDRIAL"/>
    <property type="match status" value="1"/>
</dbReference>
<keyword evidence="8" id="KW-1185">Reference proteome</keyword>
<protein>
    <recommendedName>
        <fullName evidence="3 6">Altered inheritance of mitochondria protein 24, mitochondrial</fullName>
    </recommendedName>
</protein>
<evidence type="ECO:0000256" key="6">
    <source>
        <dbReference type="RuleBase" id="RU363045"/>
    </source>
</evidence>
<evidence type="ECO:0000313" key="7">
    <source>
        <dbReference type="EMBL" id="KAL0634573.1"/>
    </source>
</evidence>
<evidence type="ECO:0000256" key="5">
    <source>
        <dbReference type="ARBA" id="ARBA00023128"/>
    </source>
</evidence>
<dbReference type="InterPro" id="IPR016031">
    <property type="entry name" value="Trp_RNA-bd_attenuator-like_dom"/>
</dbReference>
<comment type="subcellular location">
    <subcellularLocation>
        <location evidence="1 6">Mitochondrion</location>
    </subcellularLocation>
</comment>
<sequence length="408" mass="44871">MAARRPNSLFTASSRVFLPSLGSCARVVCRTASLLPPHLCRNVHIKATPSTSSVEGPVDLSEQTQAIPKLSGGGPFPADVRFEVLGAPYSLLSVALPASSLLYSRRGTLVGINGKTENAVSTLSILEPFRRAALRIPFLYQKISSTSPLTCLISTNTPNTTFGVIELDGKVDWMLTQHDALLAWTGHSISSRPTISHKMSKSLAHWGNSKLTGRGLVALIGRGQIYQVTLNPGEEFVVHPSSLLAYSMNGPSRPAPYRLRSTSLRLQVPSFGLSRFMPEVEALRKLRNSEVYRAAARMLFTVRTWSRRAVWGDRLFLRFRGPTTILMQSRTVRLAEVFRKNDFSELADTEPGALPEMGQDQKNIVIGSVDERQITTGSSRSPKALKVAIVRDGKLEFQDSDFKAFTRS</sequence>
<accession>A0ABR3GF44</accession>
<proteinExistence type="inferred from homology"/>
<evidence type="ECO:0000256" key="4">
    <source>
        <dbReference type="ARBA" id="ARBA00022946"/>
    </source>
</evidence>
<dbReference type="Proteomes" id="UP001447188">
    <property type="component" value="Unassembled WGS sequence"/>
</dbReference>
<gene>
    <name evidence="7" type="primary">AIM24</name>
    <name evidence="7" type="ORF">Q9L58_006459</name>
</gene>
<keyword evidence="4" id="KW-0809">Transit peptide</keyword>
<keyword evidence="5 6" id="KW-0496">Mitochondrion</keyword>
<evidence type="ECO:0000256" key="1">
    <source>
        <dbReference type="ARBA" id="ARBA00004173"/>
    </source>
</evidence>
<evidence type="ECO:0000256" key="2">
    <source>
        <dbReference type="ARBA" id="ARBA00009322"/>
    </source>
</evidence>
<dbReference type="EMBL" id="JBBBZM010000090">
    <property type="protein sequence ID" value="KAL0634573.1"/>
    <property type="molecule type" value="Genomic_DNA"/>
</dbReference>
<evidence type="ECO:0000313" key="8">
    <source>
        <dbReference type="Proteomes" id="UP001447188"/>
    </source>
</evidence>
<organism evidence="7 8">
    <name type="scientific">Discina gigas</name>
    <dbReference type="NCBI Taxonomy" id="1032678"/>
    <lineage>
        <taxon>Eukaryota</taxon>
        <taxon>Fungi</taxon>
        <taxon>Dikarya</taxon>
        <taxon>Ascomycota</taxon>
        <taxon>Pezizomycotina</taxon>
        <taxon>Pezizomycetes</taxon>
        <taxon>Pezizales</taxon>
        <taxon>Discinaceae</taxon>
        <taxon>Discina</taxon>
    </lineage>
</organism>
<evidence type="ECO:0000256" key="3">
    <source>
        <dbReference type="ARBA" id="ARBA00013287"/>
    </source>
</evidence>
<comment type="caution">
    <text evidence="7">The sequence shown here is derived from an EMBL/GenBank/DDBJ whole genome shotgun (WGS) entry which is preliminary data.</text>
</comment>
<reference evidence="7 8" key="1">
    <citation type="submission" date="2024-02" db="EMBL/GenBank/DDBJ databases">
        <title>Discinaceae phylogenomics.</title>
        <authorList>
            <person name="Dirks A.C."/>
            <person name="James T.Y."/>
        </authorList>
    </citation>
    <scope>NUCLEOTIDE SEQUENCE [LARGE SCALE GENOMIC DNA]</scope>
    <source>
        <strain evidence="7 8">ACD0624</strain>
    </source>
</reference>
<dbReference type="InterPro" id="IPR002838">
    <property type="entry name" value="AIM24"/>
</dbReference>
<name>A0ABR3GF44_9PEZI</name>
<comment type="similarity">
    <text evidence="2 6">Belongs to the AIM24 family.</text>
</comment>
<dbReference type="InterPro" id="IPR036983">
    <property type="entry name" value="AIM24_sf"/>
</dbReference>